<protein>
    <recommendedName>
        <fullName evidence="3">F-box domain-containing protein</fullName>
    </recommendedName>
</protein>
<reference evidence="1" key="1">
    <citation type="submission" date="2022-07" db="EMBL/GenBank/DDBJ databases">
        <title>Phylogenomic reconstructions and comparative analyses of Kickxellomycotina fungi.</title>
        <authorList>
            <person name="Reynolds N.K."/>
            <person name="Stajich J.E."/>
            <person name="Barry K."/>
            <person name="Grigoriev I.V."/>
            <person name="Crous P."/>
            <person name="Smith M.E."/>
        </authorList>
    </citation>
    <scope>NUCLEOTIDE SEQUENCE</scope>
    <source>
        <strain evidence="1">IMI 214461</strain>
    </source>
</reference>
<sequence length="343" mass="38397">MAGLPSLLRIRQLWRRAGKKESEATPAAQHLPSRIIQRIALYISAVDGYRGASSDDDRITRAVGPLSRVCRSWRVSVLTLFYQHFVLDINCTAMWITRTRQMVYTKSEYISDNVRHLAKRVYLTAPFAGIFSGKVVDILNENHFKQAVFPGVTVLRLNFYCGTIFTLQEVADYKTHVEAFCAYVHALFPNAQEYYFRVSSFTDTDDSNMVGFLLSRIIRDGCRVAEYTHSSGGVLISGLLNVSGLTHLCIEDQACMEDCVELMRRNASTLVSVDLGVVDVPDILPQLVTDDDGNAIVYPQLHRLAIHMSLLPKDMVAVFPALQDLQCTTGSLRIANTDPVDII</sequence>
<evidence type="ECO:0008006" key="3">
    <source>
        <dbReference type="Google" id="ProtNLM"/>
    </source>
</evidence>
<dbReference type="OrthoDB" id="5517020at2759"/>
<keyword evidence="2" id="KW-1185">Reference proteome</keyword>
<accession>A0A9W8EM27</accession>
<comment type="caution">
    <text evidence="1">The sequence shown here is derived from an EMBL/GenBank/DDBJ whole genome shotgun (WGS) entry which is preliminary data.</text>
</comment>
<dbReference type="Proteomes" id="UP001150907">
    <property type="component" value="Unassembled WGS sequence"/>
</dbReference>
<dbReference type="AlphaFoldDB" id="A0A9W8EM27"/>
<dbReference type="EMBL" id="JANBQF010000014">
    <property type="protein sequence ID" value="KAJ2007961.1"/>
    <property type="molecule type" value="Genomic_DNA"/>
</dbReference>
<evidence type="ECO:0000313" key="2">
    <source>
        <dbReference type="Proteomes" id="UP001150907"/>
    </source>
</evidence>
<evidence type="ECO:0000313" key="1">
    <source>
        <dbReference type="EMBL" id="KAJ2007961.1"/>
    </source>
</evidence>
<gene>
    <name evidence="1" type="ORF">H4R26_000469</name>
</gene>
<organism evidence="1 2">
    <name type="scientific">Coemansia thaxteri</name>
    <dbReference type="NCBI Taxonomy" id="2663907"/>
    <lineage>
        <taxon>Eukaryota</taxon>
        <taxon>Fungi</taxon>
        <taxon>Fungi incertae sedis</taxon>
        <taxon>Zoopagomycota</taxon>
        <taxon>Kickxellomycotina</taxon>
        <taxon>Kickxellomycetes</taxon>
        <taxon>Kickxellales</taxon>
        <taxon>Kickxellaceae</taxon>
        <taxon>Coemansia</taxon>
    </lineage>
</organism>
<proteinExistence type="predicted"/>
<name>A0A9W8EM27_9FUNG</name>